<dbReference type="Gene3D" id="3.10.10.10">
    <property type="entry name" value="HIV Type 1 Reverse Transcriptase, subunit A, domain 1"/>
    <property type="match status" value="1"/>
</dbReference>
<gene>
    <name evidence="1" type="ORF">OLEA9_A024006</name>
</gene>
<accession>A0A8S0PZY4</accession>
<dbReference type="AlphaFoldDB" id="A0A8S0PZY4"/>
<dbReference type="OrthoDB" id="1914518at2759"/>
<feature type="non-terminal residue" evidence="1">
    <location>
        <position position="240"/>
    </location>
</feature>
<sequence>IERGVPRLVINYKPLNFALQWVRYPIPQKKDLLNCLSKAIAFSKFDMKSGFWQVQIKEEDRYKGLDECLESILPQNFWFMPSNIQKTREYYETILLLIGSAITSHTPEPKDKSKIMFSKISIVRVLSYEDWGQNPWEEKRLHLSKTFFTTQETFNYFDYQNTWYKVLLFRPVTHSWFIIFNQNCNPHFPSWFQTWFQFHGLEEQILPSFSLQGFEYFKNEAKPFLKFQENLLFQFAFNMK</sequence>
<organism evidence="1 2">
    <name type="scientific">Olea europaea subsp. europaea</name>
    <dbReference type="NCBI Taxonomy" id="158383"/>
    <lineage>
        <taxon>Eukaryota</taxon>
        <taxon>Viridiplantae</taxon>
        <taxon>Streptophyta</taxon>
        <taxon>Embryophyta</taxon>
        <taxon>Tracheophyta</taxon>
        <taxon>Spermatophyta</taxon>
        <taxon>Magnoliopsida</taxon>
        <taxon>eudicotyledons</taxon>
        <taxon>Gunneridae</taxon>
        <taxon>Pentapetalae</taxon>
        <taxon>asterids</taxon>
        <taxon>lamiids</taxon>
        <taxon>Lamiales</taxon>
        <taxon>Oleaceae</taxon>
        <taxon>Oleeae</taxon>
        <taxon>Olea</taxon>
    </lineage>
</organism>
<dbReference type="PANTHER" id="PTHR48434">
    <property type="entry name" value="(RAPE) HYPOTHETICAL PROTEIN"/>
    <property type="match status" value="1"/>
</dbReference>
<dbReference type="Gramene" id="OE9A024006T1">
    <property type="protein sequence ID" value="OE9A024006C1"/>
    <property type="gene ID" value="OE9A024006"/>
</dbReference>
<name>A0A8S0PZY4_OLEEU</name>
<reference evidence="1 2" key="1">
    <citation type="submission" date="2019-12" db="EMBL/GenBank/DDBJ databases">
        <authorList>
            <person name="Alioto T."/>
            <person name="Alioto T."/>
            <person name="Gomez Garrido J."/>
        </authorList>
    </citation>
    <scope>NUCLEOTIDE SEQUENCE [LARGE SCALE GENOMIC DNA]</scope>
</reference>
<keyword evidence="2" id="KW-1185">Reference proteome</keyword>
<feature type="non-terminal residue" evidence="1">
    <location>
        <position position="1"/>
    </location>
</feature>
<protein>
    <submittedName>
        <fullName evidence="1">Poly</fullName>
    </submittedName>
</protein>
<dbReference type="PANTHER" id="PTHR48434:SF1">
    <property type="entry name" value="(RAPE) HYPOTHETICAL PROTEIN"/>
    <property type="match status" value="1"/>
</dbReference>
<dbReference type="SUPFAM" id="SSF56672">
    <property type="entry name" value="DNA/RNA polymerases"/>
    <property type="match status" value="1"/>
</dbReference>
<proteinExistence type="predicted"/>
<dbReference type="InterPro" id="IPR043502">
    <property type="entry name" value="DNA/RNA_pol_sf"/>
</dbReference>
<dbReference type="Proteomes" id="UP000594638">
    <property type="component" value="Unassembled WGS sequence"/>
</dbReference>
<comment type="caution">
    <text evidence="1">The sequence shown here is derived from an EMBL/GenBank/DDBJ whole genome shotgun (WGS) entry which is preliminary data.</text>
</comment>
<evidence type="ECO:0000313" key="1">
    <source>
        <dbReference type="EMBL" id="CAA2960283.1"/>
    </source>
</evidence>
<dbReference type="InterPro" id="IPR043128">
    <property type="entry name" value="Rev_trsase/Diguanyl_cyclase"/>
</dbReference>
<evidence type="ECO:0000313" key="2">
    <source>
        <dbReference type="Proteomes" id="UP000594638"/>
    </source>
</evidence>
<dbReference type="Gene3D" id="3.30.70.270">
    <property type="match status" value="1"/>
</dbReference>
<dbReference type="EMBL" id="CACTIH010000382">
    <property type="protein sequence ID" value="CAA2960283.1"/>
    <property type="molecule type" value="Genomic_DNA"/>
</dbReference>